<dbReference type="Pfam" id="PF01471">
    <property type="entry name" value="PG_binding_1"/>
    <property type="match status" value="1"/>
</dbReference>
<comment type="caution">
    <text evidence="10">The sequence shown here is derived from an EMBL/GenBank/DDBJ whole genome shotgun (WGS) entry which is preliminary data.</text>
</comment>
<evidence type="ECO:0000313" key="10">
    <source>
        <dbReference type="EMBL" id="MFC5565003.1"/>
    </source>
</evidence>
<reference evidence="11" key="1">
    <citation type="journal article" date="2019" name="Int. J. Syst. Evol. Microbiol.">
        <title>The Global Catalogue of Microorganisms (GCM) 10K type strain sequencing project: providing services to taxonomists for standard genome sequencing and annotation.</title>
        <authorList>
            <consortium name="The Broad Institute Genomics Platform"/>
            <consortium name="The Broad Institute Genome Sequencing Center for Infectious Disease"/>
            <person name="Wu L."/>
            <person name="Ma J."/>
        </authorList>
    </citation>
    <scope>NUCLEOTIDE SEQUENCE [LARGE SCALE GENOMIC DNA]</scope>
    <source>
        <strain evidence="11">KACC 11588</strain>
    </source>
</reference>
<dbReference type="SUPFAM" id="SSF141523">
    <property type="entry name" value="L,D-transpeptidase catalytic domain-like"/>
    <property type="match status" value="1"/>
</dbReference>
<feature type="active site" description="Proton donor/acceptor" evidence="7">
    <location>
        <position position="428"/>
    </location>
</feature>
<name>A0ABW0S7X1_9RHOB</name>
<dbReference type="Proteomes" id="UP001596056">
    <property type="component" value="Unassembled WGS sequence"/>
</dbReference>
<dbReference type="InterPro" id="IPR006311">
    <property type="entry name" value="TAT_signal"/>
</dbReference>
<evidence type="ECO:0000256" key="5">
    <source>
        <dbReference type="ARBA" id="ARBA00022984"/>
    </source>
</evidence>
<evidence type="ECO:0000256" key="8">
    <source>
        <dbReference type="SAM" id="SignalP"/>
    </source>
</evidence>
<dbReference type="InterPro" id="IPR002477">
    <property type="entry name" value="Peptidoglycan-bd-like"/>
</dbReference>
<dbReference type="PANTHER" id="PTHR41533:SF2">
    <property type="entry name" value="BLR7131 PROTEIN"/>
    <property type="match status" value="1"/>
</dbReference>
<dbReference type="InterPro" id="IPR036365">
    <property type="entry name" value="PGBD-like_sf"/>
</dbReference>
<keyword evidence="3" id="KW-0808">Transferase</keyword>
<dbReference type="Gene3D" id="2.40.440.10">
    <property type="entry name" value="L,D-transpeptidase catalytic domain-like"/>
    <property type="match status" value="1"/>
</dbReference>
<feature type="chain" id="PRO_5046832172" evidence="8">
    <location>
        <begin position="20"/>
        <end position="536"/>
    </location>
</feature>
<gene>
    <name evidence="10" type="ORF">ACFPOC_01030</name>
</gene>
<dbReference type="InterPro" id="IPR038063">
    <property type="entry name" value="Transpep_catalytic_dom"/>
</dbReference>
<organism evidence="10 11">
    <name type="scientific">Rubellimicrobium aerolatum</name>
    <dbReference type="NCBI Taxonomy" id="490979"/>
    <lineage>
        <taxon>Bacteria</taxon>
        <taxon>Pseudomonadati</taxon>
        <taxon>Pseudomonadota</taxon>
        <taxon>Alphaproteobacteria</taxon>
        <taxon>Rhodobacterales</taxon>
        <taxon>Roseobacteraceae</taxon>
        <taxon>Rubellimicrobium</taxon>
    </lineage>
</organism>
<evidence type="ECO:0000259" key="9">
    <source>
        <dbReference type="PROSITE" id="PS52029"/>
    </source>
</evidence>
<sequence length="536" mass="58239">MLVPSRRRFLAGLSSGALAAILPAAPASALALATGFQQGVAEAAARDEVLAAFYRARGLDGIWTGSDGRDVARRNALLAAMAEAPVHGLGVRRHDPEALVRTLRAAATPREQGHAEVEMSRAFLRLAGDLNAGMLVPSKVEDHIKREVLAADPLAVITVFPEEEPVAFLRGLAPTTAEYARLLREKAALEERIAAGGWGPEVPIGKLEPGASGAAVRTLRDRLIDMGRLRPTAGARYDAGLTAAVRQFQADHGLAPDGVAGEGTLREVNASPTDRLRSVLVALERERWNAAPRGSRHVWVNLTDFTAAIMDDDVPTFRTRAVIGATADDRQTPEFSDLMQFMVVNPSWFVPRSIIVNEYLPQLRGNPNAAGHLRITDSSGRVIDRGSVDFSAYSASSFPYAMSQPPGPSNALGVVKFMFPNPWNIYLHDTPAKDLFGRETRAFSHGCIRLADPRGFARHLLARQVRDPEALFDEKLRSGAETRVNLDQPVPVHLEYRTAFTNVRGGLQFRRDVYGRDGRIWAALEVEGVEAAPLRG</sequence>
<feature type="signal peptide" evidence="8">
    <location>
        <begin position="1"/>
        <end position="19"/>
    </location>
</feature>
<protein>
    <submittedName>
        <fullName evidence="10">Murein L,D-transpeptidase</fullName>
    </submittedName>
</protein>
<dbReference type="PROSITE" id="PS51318">
    <property type="entry name" value="TAT"/>
    <property type="match status" value="1"/>
</dbReference>
<dbReference type="SUPFAM" id="SSF47090">
    <property type="entry name" value="PGBD-like"/>
    <property type="match status" value="1"/>
</dbReference>
<dbReference type="InterPro" id="IPR036366">
    <property type="entry name" value="PGBDSf"/>
</dbReference>
<dbReference type="Pfam" id="PF20142">
    <property type="entry name" value="Scaffold"/>
    <property type="match status" value="1"/>
</dbReference>
<evidence type="ECO:0000256" key="4">
    <source>
        <dbReference type="ARBA" id="ARBA00022960"/>
    </source>
</evidence>
<keyword evidence="4 7" id="KW-0133">Cell shape</keyword>
<proteinExistence type="inferred from homology"/>
<dbReference type="CDD" id="cd16913">
    <property type="entry name" value="YkuD_like"/>
    <property type="match status" value="1"/>
</dbReference>
<evidence type="ECO:0000256" key="2">
    <source>
        <dbReference type="ARBA" id="ARBA00005992"/>
    </source>
</evidence>
<evidence type="ECO:0000256" key="7">
    <source>
        <dbReference type="PROSITE-ProRule" id="PRU01373"/>
    </source>
</evidence>
<evidence type="ECO:0000256" key="6">
    <source>
        <dbReference type="ARBA" id="ARBA00023316"/>
    </source>
</evidence>
<feature type="domain" description="L,D-TPase catalytic" evidence="9">
    <location>
        <begin position="296"/>
        <end position="485"/>
    </location>
</feature>
<dbReference type="InterPro" id="IPR045380">
    <property type="entry name" value="LD_TPept_scaffold_dom"/>
</dbReference>
<dbReference type="RefSeq" id="WP_209837065.1">
    <property type="nucleotide sequence ID" value="NZ_JAGGJP010000001.1"/>
</dbReference>
<feature type="active site" description="Nucleophile" evidence="7">
    <location>
        <position position="447"/>
    </location>
</feature>
<dbReference type="InterPro" id="IPR052905">
    <property type="entry name" value="LD-transpeptidase_YkuD-like"/>
</dbReference>
<evidence type="ECO:0000256" key="1">
    <source>
        <dbReference type="ARBA" id="ARBA00004752"/>
    </source>
</evidence>
<keyword evidence="6 7" id="KW-0961">Cell wall biogenesis/degradation</keyword>
<evidence type="ECO:0000313" key="11">
    <source>
        <dbReference type="Proteomes" id="UP001596056"/>
    </source>
</evidence>
<keyword evidence="5 7" id="KW-0573">Peptidoglycan synthesis</keyword>
<keyword evidence="11" id="KW-1185">Reference proteome</keyword>
<comment type="similarity">
    <text evidence="2">Belongs to the YkuD family.</text>
</comment>
<keyword evidence="8" id="KW-0732">Signal</keyword>
<accession>A0ABW0S7X1</accession>
<dbReference type="PANTHER" id="PTHR41533">
    <property type="entry name" value="L,D-TRANSPEPTIDASE HI_1667-RELATED"/>
    <property type="match status" value="1"/>
</dbReference>
<comment type="pathway">
    <text evidence="1 7">Cell wall biogenesis; peptidoglycan biosynthesis.</text>
</comment>
<evidence type="ECO:0000256" key="3">
    <source>
        <dbReference type="ARBA" id="ARBA00022679"/>
    </source>
</evidence>
<dbReference type="EMBL" id="JBHSNA010000001">
    <property type="protein sequence ID" value="MFC5565003.1"/>
    <property type="molecule type" value="Genomic_DNA"/>
</dbReference>
<dbReference type="PROSITE" id="PS52029">
    <property type="entry name" value="LD_TPASE"/>
    <property type="match status" value="1"/>
</dbReference>
<dbReference type="Gene3D" id="1.10.101.10">
    <property type="entry name" value="PGBD-like superfamily/PGBD"/>
    <property type="match status" value="1"/>
</dbReference>
<dbReference type="InterPro" id="IPR005490">
    <property type="entry name" value="LD_TPept_cat_dom"/>
</dbReference>
<dbReference type="Pfam" id="PF03734">
    <property type="entry name" value="YkuD"/>
    <property type="match status" value="1"/>
</dbReference>